<feature type="transmembrane region" description="Helical" evidence="7">
    <location>
        <begin position="395"/>
        <end position="414"/>
    </location>
</feature>
<dbReference type="EMBL" id="UOEO01000198">
    <property type="protein sequence ID" value="VAW22186.1"/>
    <property type="molecule type" value="Genomic_DNA"/>
</dbReference>
<evidence type="ECO:0000256" key="6">
    <source>
        <dbReference type="ARBA" id="ARBA00023136"/>
    </source>
</evidence>
<feature type="transmembrane region" description="Helical" evidence="7">
    <location>
        <begin position="295"/>
        <end position="312"/>
    </location>
</feature>
<dbReference type="PROSITE" id="PS50850">
    <property type="entry name" value="MFS"/>
    <property type="match status" value="1"/>
</dbReference>
<feature type="transmembrane region" description="Helical" evidence="7">
    <location>
        <begin position="156"/>
        <end position="175"/>
    </location>
</feature>
<feature type="transmembrane region" description="Helical" evidence="7">
    <location>
        <begin position="126"/>
        <end position="144"/>
    </location>
</feature>
<evidence type="ECO:0000259" key="8">
    <source>
        <dbReference type="PROSITE" id="PS50850"/>
    </source>
</evidence>
<protein>
    <submittedName>
        <fullName evidence="9">Uncharacterized MFS-type transporter</fullName>
    </submittedName>
</protein>
<evidence type="ECO:0000256" key="3">
    <source>
        <dbReference type="ARBA" id="ARBA00022475"/>
    </source>
</evidence>
<feature type="transmembrane region" description="Helical" evidence="7">
    <location>
        <begin position="220"/>
        <end position="239"/>
    </location>
</feature>
<accession>A0A3B0URA0</accession>
<feature type="domain" description="Major facilitator superfamily (MFS) profile" evidence="8">
    <location>
        <begin position="5"/>
        <end position="450"/>
    </location>
</feature>
<dbReference type="InterPro" id="IPR036259">
    <property type="entry name" value="MFS_trans_sf"/>
</dbReference>
<dbReference type="SUPFAM" id="SSF103473">
    <property type="entry name" value="MFS general substrate transporter"/>
    <property type="match status" value="1"/>
</dbReference>
<evidence type="ECO:0000256" key="5">
    <source>
        <dbReference type="ARBA" id="ARBA00022989"/>
    </source>
</evidence>
<dbReference type="InterPro" id="IPR011701">
    <property type="entry name" value="MFS"/>
</dbReference>
<keyword evidence="5 7" id="KW-1133">Transmembrane helix</keyword>
<evidence type="ECO:0000256" key="2">
    <source>
        <dbReference type="ARBA" id="ARBA00022448"/>
    </source>
</evidence>
<feature type="transmembrane region" description="Helical" evidence="7">
    <location>
        <begin position="100"/>
        <end position="117"/>
    </location>
</feature>
<keyword evidence="2" id="KW-0813">Transport</keyword>
<feature type="transmembrane region" description="Helical" evidence="7">
    <location>
        <begin position="195"/>
        <end position="214"/>
    </location>
</feature>
<dbReference type="AlphaFoldDB" id="A0A3B0URA0"/>
<feature type="transmembrane region" description="Helical" evidence="7">
    <location>
        <begin position="426"/>
        <end position="447"/>
    </location>
</feature>
<dbReference type="Gene3D" id="1.20.1250.20">
    <property type="entry name" value="MFS general substrate transporter like domains"/>
    <property type="match status" value="1"/>
</dbReference>
<dbReference type="PANTHER" id="PTHR42718">
    <property type="entry name" value="MAJOR FACILITATOR SUPERFAMILY MULTIDRUG TRANSPORTER MFSC"/>
    <property type="match status" value="1"/>
</dbReference>
<name>A0A3B0URA0_9ZZZZ</name>
<dbReference type="GO" id="GO:0005886">
    <property type="term" value="C:plasma membrane"/>
    <property type="evidence" value="ECO:0007669"/>
    <property type="project" value="UniProtKB-SubCell"/>
</dbReference>
<sequence>MNRIIPLILAVALFMEMMDSTVIATSLPAIAADIGTEPVALKLALTSYLVALAIFIPLSGWLADRFGARNVFRLAIAVFMVGSIASAFSNSLATFVISRFVQGMGGSMMTPVGRLLLLRSIPRRELVAAMAWLTVPALMGPMLGPPLGGFITTYFSWQWIFFINIPIGLLGIILASKYLPHLNIRNDTPLDFKGFVLAGLSFSGIVFGLSVVSLPALPPAFGIITLVVGLGAGFAYLGHAKRVEKPLLDLKIFRHKAYRTSIVGGSIFRLGIGATPFLIPLMLQIGYGLTPLQSGSITFASAAGAILMKFVASRVYKKFGFKNILAGGVIISSATIAISGFISPLTQIGLLIFVLFFGGFNRAMFFTGANAFGYSDISDDEAGQATAVSSVTQQISIAIAVALAGGLLEISSFVRGAELGMADFRFALVSVGLLAMLAAIPFSRLSANAGSNVSGHQEKI</sequence>
<dbReference type="Gene3D" id="1.20.1720.10">
    <property type="entry name" value="Multidrug resistance protein D"/>
    <property type="match status" value="1"/>
</dbReference>
<dbReference type="PANTHER" id="PTHR42718:SF46">
    <property type="entry name" value="BLR6921 PROTEIN"/>
    <property type="match status" value="1"/>
</dbReference>
<evidence type="ECO:0000256" key="4">
    <source>
        <dbReference type="ARBA" id="ARBA00022692"/>
    </source>
</evidence>
<dbReference type="CDD" id="cd17503">
    <property type="entry name" value="MFS_LmrB_MDR_like"/>
    <property type="match status" value="1"/>
</dbReference>
<dbReference type="Pfam" id="PF07690">
    <property type="entry name" value="MFS_1"/>
    <property type="match status" value="2"/>
</dbReference>
<feature type="transmembrane region" description="Helical" evidence="7">
    <location>
        <begin position="70"/>
        <end position="88"/>
    </location>
</feature>
<evidence type="ECO:0000313" key="9">
    <source>
        <dbReference type="EMBL" id="VAW22186.1"/>
    </source>
</evidence>
<feature type="transmembrane region" description="Helical" evidence="7">
    <location>
        <begin position="348"/>
        <end position="374"/>
    </location>
</feature>
<organism evidence="9">
    <name type="scientific">hydrothermal vent metagenome</name>
    <dbReference type="NCBI Taxonomy" id="652676"/>
    <lineage>
        <taxon>unclassified sequences</taxon>
        <taxon>metagenomes</taxon>
        <taxon>ecological metagenomes</taxon>
    </lineage>
</organism>
<keyword evidence="6 7" id="KW-0472">Membrane</keyword>
<proteinExistence type="predicted"/>
<evidence type="ECO:0000256" key="7">
    <source>
        <dbReference type="SAM" id="Phobius"/>
    </source>
</evidence>
<feature type="transmembrane region" description="Helical" evidence="7">
    <location>
        <begin position="260"/>
        <end position="283"/>
    </location>
</feature>
<gene>
    <name evidence="9" type="ORF">MNBD_ALPHA12-1313</name>
</gene>
<feature type="transmembrane region" description="Helical" evidence="7">
    <location>
        <begin position="40"/>
        <end position="63"/>
    </location>
</feature>
<evidence type="ECO:0000256" key="1">
    <source>
        <dbReference type="ARBA" id="ARBA00004651"/>
    </source>
</evidence>
<dbReference type="InterPro" id="IPR020846">
    <property type="entry name" value="MFS_dom"/>
</dbReference>
<keyword evidence="4 7" id="KW-0812">Transmembrane</keyword>
<dbReference type="PRINTS" id="PR01036">
    <property type="entry name" value="TCRTETB"/>
</dbReference>
<reference evidence="9" key="1">
    <citation type="submission" date="2018-06" db="EMBL/GenBank/DDBJ databases">
        <authorList>
            <person name="Zhirakovskaya E."/>
        </authorList>
    </citation>
    <scope>NUCLEOTIDE SEQUENCE</scope>
</reference>
<comment type="subcellular location">
    <subcellularLocation>
        <location evidence="1">Cell membrane</location>
        <topology evidence="1">Multi-pass membrane protein</topology>
    </subcellularLocation>
</comment>
<dbReference type="GO" id="GO:0022857">
    <property type="term" value="F:transmembrane transporter activity"/>
    <property type="evidence" value="ECO:0007669"/>
    <property type="project" value="InterPro"/>
</dbReference>
<feature type="transmembrane region" description="Helical" evidence="7">
    <location>
        <begin position="324"/>
        <end position="342"/>
    </location>
</feature>
<keyword evidence="3" id="KW-1003">Cell membrane</keyword>